<accession>A0A238JIN0</accession>
<sequence length="62" mass="6136">MDPVSLGFYASVCGLLGLAGPKLGGAPIRLGVGALVGIVAVTILPHIKTFLGVAEAYSTVSP</sequence>
<reference evidence="3" key="1">
    <citation type="submission" date="2017-05" db="EMBL/GenBank/DDBJ databases">
        <authorList>
            <person name="Rodrigo-Torres L."/>
            <person name="Arahal R. D."/>
            <person name="Lucena T."/>
        </authorList>
    </citation>
    <scope>NUCLEOTIDE SEQUENCE [LARGE SCALE GENOMIC DNA]</scope>
    <source>
        <strain evidence="3">CECT 8649</strain>
    </source>
</reference>
<organism evidence="2 3">
    <name type="scientific">Pelagimonas phthalicica</name>
    <dbReference type="NCBI Taxonomy" id="1037362"/>
    <lineage>
        <taxon>Bacteria</taxon>
        <taxon>Pseudomonadati</taxon>
        <taxon>Pseudomonadota</taxon>
        <taxon>Alphaproteobacteria</taxon>
        <taxon>Rhodobacterales</taxon>
        <taxon>Roseobacteraceae</taxon>
        <taxon>Pelagimonas</taxon>
    </lineage>
</organism>
<evidence type="ECO:0000313" key="3">
    <source>
        <dbReference type="Proteomes" id="UP000225972"/>
    </source>
</evidence>
<evidence type="ECO:0000256" key="1">
    <source>
        <dbReference type="SAM" id="Phobius"/>
    </source>
</evidence>
<gene>
    <name evidence="2" type="ORF">TRP8649_04147</name>
</gene>
<keyword evidence="1" id="KW-0812">Transmembrane</keyword>
<feature type="transmembrane region" description="Helical" evidence="1">
    <location>
        <begin position="30"/>
        <end position="47"/>
    </location>
</feature>
<keyword evidence="3" id="KW-1185">Reference proteome</keyword>
<protein>
    <submittedName>
        <fullName evidence="2">Uncharacterized protein</fullName>
    </submittedName>
</protein>
<evidence type="ECO:0000313" key="2">
    <source>
        <dbReference type="EMBL" id="SMX30007.1"/>
    </source>
</evidence>
<name>A0A238JIN0_9RHOB</name>
<dbReference type="AlphaFoldDB" id="A0A238JIN0"/>
<proteinExistence type="predicted"/>
<dbReference type="Proteomes" id="UP000225972">
    <property type="component" value="Unassembled WGS sequence"/>
</dbReference>
<keyword evidence="1" id="KW-1133">Transmembrane helix</keyword>
<keyword evidence="1" id="KW-0472">Membrane</keyword>
<dbReference type="RefSeq" id="WP_099248731.1">
    <property type="nucleotide sequence ID" value="NZ_FXXP01000003.1"/>
</dbReference>
<dbReference type="EMBL" id="FXXP01000003">
    <property type="protein sequence ID" value="SMX30007.1"/>
    <property type="molecule type" value="Genomic_DNA"/>
</dbReference>